<dbReference type="GO" id="GO:0034417">
    <property type="term" value="F:bisphosphoglycerate 3-phosphatase activity"/>
    <property type="evidence" value="ECO:0007669"/>
    <property type="project" value="UniProtKB-EC"/>
</dbReference>
<comment type="catalytic activity">
    <reaction evidence="13">
        <text>1D-myo-inositol 1,2,4,5,6-pentakisphosphate + H2O = 1D-myo-inositol 1,2,5,6-tetrakisphosphate + phosphate</text>
        <dbReference type="Rhea" id="RHEA:77115"/>
        <dbReference type="ChEBI" id="CHEBI:15377"/>
        <dbReference type="ChEBI" id="CHEBI:43474"/>
        <dbReference type="ChEBI" id="CHEBI:57798"/>
        <dbReference type="ChEBI" id="CHEBI:195535"/>
        <dbReference type="EC" id="3.1.3.62"/>
    </reaction>
    <physiologicalReaction direction="left-to-right" evidence="13">
        <dbReference type="Rhea" id="RHEA:77116"/>
    </physiologicalReaction>
</comment>
<dbReference type="SUPFAM" id="SSF53254">
    <property type="entry name" value="Phosphoglycerate mutase-like"/>
    <property type="match status" value="1"/>
</dbReference>
<evidence type="ECO:0000256" key="7">
    <source>
        <dbReference type="ARBA" id="ARBA00022729"/>
    </source>
</evidence>
<feature type="chain" id="PRO_5032841228" description="Multiple inositol polyphosphate phosphatase 1" evidence="17">
    <location>
        <begin position="24"/>
        <end position="477"/>
    </location>
</feature>
<dbReference type="CDD" id="cd07061">
    <property type="entry name" value="HP_HAP_like"/>
    <property type="match status" value="1"/>
</dbReference>
<evidence type="ECO:0000256" key="11">
    <source>
        <dbReference type="ARBA" id="ARBA00031642"/>
    </source>
</evidence>
<feature type="disulfide bond" evidence="16">
    <location>
        <begin position="297"/>
        <end position="312"/>
    </location>
</feature>
<dbReference type="Pfam" id="PF00328">
    <property type="entry name" value="His_Phos_2"/>
    <property type="match status" value="1"/>
</dbReference>
<evidence type="ECO:0000256" key="14">
    <source>
        <dbReference type="ARBA" id="ARBA00043691"/>
    </source>
</evidence>
<evidence type="ECO:0000256" key="9">
    <source>
        <dbReference type="ARBA" id="ARBA00023136"/>
    </source>
</evidence>
<dbReference type="InterPro" id="IPR000560">
    <property type="entry name" value="His_Pase_clade-2"/>
</dbReference>
<evidence type="ECO:0000256" key="4">
    <source>
        <dbReference type="ARBA" id="ARBA00013040"/>
    </source>
</evidence>
<evidence type="ECO:0000256" key="15">
    <source>
        <dbReference type="ARBA" id="ARBA00043832"/>
    </source>
</evidence>
<proteinExistence type="inferred from homology"/>
<accession>A0A833VJC9</accession>
<evidence type="ECO:0000256" key="17">
    <source>
        <dbReference type="SAM" id="SignalP"/>
    </source>
</evidence>
<dbReference type="GO" id="GO:0052745">
    <property type="term" value="F:inositol phosphate phosphatase activity"/>
    <property type="evidence" value="ECO:0007669"/>
    <property type="project" value="TreeGrafter"/>
</dbReference>
<comment type="catalytic activity">
    <reaction evidence="14">
        <text>1D-myo-inositol hexakisphosphate + H2O = 1D-myo-inositol 1,2,4,5,6-pentakisphosphate + phosphate</text>
        <dbReference type="Rhea" id="RHEA:16989"/>
        <dbReference type="ChEBI" id="CHEBI:15377"/>
        <dbReference type="ChEBI" id="CHEBI:43474"/>
        <dbReference type="ChEBI" id="CHEBI:57798"/>
        <dbReference type="ChEBI" id="CHEBI:58130"/>
        <dbReference type="EC" id="3.1.3.62"/>
    </reaction>
    <physiologicalReaction direction="left-to-right" evidence="14">
        <dbReference type="Rhea" id="RHEA:16990"/>
    </physiologicalReaction>
</comment>
<comment type="similarity">
    <text evidence="2">Belongs to the histidine acid phosphatase family. MINPP1 subfamily.</text>
</comment>
<keyword evidence="10" id="KW-0325">Glycoprotein</keyword>
<evidence type="ECO:0000256" key="2">
    <source>
        <dbReference type="ARBA" id="ARBA00008422"/>
    </source>
</evidence>
<dbReference type="InterPro" id="IPR016274">
    <property type="entry name" value="Histidine_acid_Pase_euk"/>
</dbReference>
<keyword evidence="9" id="KW-0472">Membrane</keyword>
<evidence type="ECO:0000313" key="18">
    <source>
        <dbReference type="EMBL" id="KAF3420551.1"/>
    </source>
</evidence>
<keyword evidence="7 17" id="KW-0732">Signal</keyword>
<evidence type="ECO:0000256" key="8">
    <source>
        <dbReference type="ARBA" id="ARBA00022801"/>
    </source>
</evidence>
<dbReference type="Proteomes" id="UP000655588">
    <property type="component" value="Unassembled WGS sequence"/>
</dbReference>
<evidence type="ECO:0000256" key="16">
    <source>
        <dbReference type="PIRSR" id="PIRSR000894-2"/>
    </source>
</evidence>
<evidence type="ECO:0000256" key="6">
    <source>
        <dbReference type="ARBA" id="ARBA00022475"/>
    </source>
</evidence>
<comment type="caution">
    <text evidence="18">The sequence shown here is derived from an EMBL/GenBank/DDBJ whole genome shotgun (WGS) entry which is preliminary data.</text>
</comment>
<dbReference type="EMBL" id="WNWW01000936">
    <property type="protein sequence ID" value="KAF3420551.1"/>
    <property type="molecule type" value="Genomic_DNA"/>
</dbReference>
<evidence type="ECO:0000256" key="5">
    <source>
        <dbReference type="ARBA" id="ARBA00018097"/>
    </source>
</evidence>
<evidence type="ECO:0000256" key="3">
    <source>
        <dbReference type="ARBA" id="ARBA00012976"/>
    </source>
</evidence>
<dbReference type="EC" id="3.1.3.80" evidence="3"/>
<dbReference type="PANTHER" id="PTHR20963:SF8">
    <property type="entry name" value="MULTIPLE INOSITOL POLYPHOSPHATE PHOSPHATASE 1"/>
    <property type="match status" value="1"/>
</dbReference>
<dbReference type="InterPro" id="IPR029033">
    <property type="entry name" value="His_PPase_superfam"/>
</dbReference>
<comment type="catalytic activity">
    <reaction evidence="15">
        <text>(2R)-2,3-bisphosphoglycerate + H2O = (2R)-2-phosphoglycerate + phosphate</text>
        <dbReference type="Rhea" id="RHEA:27381"/>
        <dbReference type="ChEBI" id="CHEBI:15377"/>
        <dbReference type="ChEBI" id="CHEBI:43474"/>
        <dbReference type="ChEBI" id="CHEBI:58248"/>
        <dbReference type="ChEBI" id="CHEBI:58289"/>
        <dbReference type="EC" id="3.1.3.80"/>
    </reaction>
    <physiologicalReaction direction="left-to-right" evidence="15">
        <dbReference type="Rhea" id="RHEA:27382"/>
    </physiologicalReaction>
</comment>
<sequence length="477" mass="55236">MSSIKFFAILIALFCLTNELILSEAVKYCYSDDEHPYLLAGTKTAYEVEHGIIKNTTVPNCKPMQIWMLIRHGTRNPGKEEIKNMKHNLPELQHRIIKNHEQHGNGSLCQKDLEKLRTWNLDPNLDKHKHKYLTAQGKKDLLSLGARFKDYFPELLQSYPLDSSKQKYKVSLSNVVTSTHFDDNCLIRFEFFILYVQFRSTDSERTIVSMDSFISGLFDNVTVNNTEVVPTSQDTLLQLYKICKPWVDQVSNTSGKNEVDKLLNGSLFSRMIDNVSRRLGFSERLSFDDVLIMYTACSFENAWYIDKRSPWCAAFTKDEEEVFEYEEDLYYYYYSSYGETLSSVIGCPPLQDMFNHFTQLEKGDSNEEPQGIFYFAHSTTLQLFLTTMEIAKDSVPLKASNYESMRNRKWRTSHLAPFAANLAAVFYKCDSSNKVRFYLNEKPLDYEGCEAGVCDWEYLKKKLGFTALNCNTNICTK</sequence>
<dbReference type="PIRSF" id="PIRSF000894">
    <property type="entry name" value="Acid_phosphatase"/>
    <property type="match status" value="1"/>
</dbReference>
<comment type="subcellular location">
    <subcellularLocation>
        <location evidence="1">Cell membrane</location>
    </subcellularLocation>
</comment>
<keyword evidence="16" id="KW-1015">Disulfide bond</keyword>
<dbReference type="EC" id="3.1.3.62" evidence="4"/>
<dbReference type="Gene3D" id="3.40.50.1240">
    <property type="entry name" value="Phosphoglycerate mutase-like"/>
    <property type="match status" value="1"/>
</dbReference>
<evidence type="ECO:0000256" key="1">
    <source>
        <dbReference type="ARBA" id="ARBA00004236"/>
    </source>
</evidence>
<name>A0A833VJC9_9HYME</name>
<evidence type="ECO:0000256" key="12">
    <source>
        <dbReference type="ARBA" id="ARBA00043668"/>
    </source>
</evidence>
<dbReference type="AlphaFoldDB" id="A0A833VJC9"/>
<dbReference type="GO" id="GO:0003993">
    <property type="term" value="F:acid phosphatase activity"/>
    <property type="evidence" value="ECO:0007669"/>
    <property type="project" value="TreeGrafter"/>
</dbReference>
<evidence type="ECO:0000256" key="10">
    <source>
        <dbReference type="ARBA" id="ARBA00023180"/>
    </source>
</evidence>
<keyword evidence="19" id="KW-1185">Reference proteome</keyword>
<evidence type="ECO:0000256" key="13">
    <source>
        <dbReference type="ARBA" id="ARBA00043671"/>
    </source>
</evidence>
<gene>
    <name evidence="18" type="ORF">E2986_01441</name>
</gene>
<feature type="signal peptide" evidence="17">
    <location>
        <begin position="1"/>
        <end position="23"/>
    </location>
</feature>
<protein>
    <recommendedName>
        <fullName evidence="5">Multiple inositol polyphosphate phosphatase 1</fullName>
        <ecNumber evidence="4">3.1.3.62</ecNumber>
        <ecNumber evidence="3">3.1.3.80</ecNumber>
    </recommendedName>
    <alternativeName>
        <fullName evidence="11">2,3-bisphosphoglycerate 3-phosphatase</fullName>
    </alternativeName>
</protein>
<evidence type="ECO:0000313" key="19">
    <source>
        <dbReference type="Proteomes" id="UP000655588"/>
    </source>
</evidence>
<keyword evidence="6" id="KW-1003">Cell membrane</keyword>
<dbReference type="GO" id="GO:0005886">
    <property type="term" value="C:plasma membrane"/>
    <property type="evidence" value="ECO:0007669"/>
    <property type="project" value="UniProtKB-SubCell"/>
</dbReference>
<comment type="catalytic activity">
    <reaction evidence="12">
        <text>1D-myo-inositol 1,2,5,6-tetrakisphosphate + H2O = 1D-myo-inositol 1,2,6-trisphosphate + phosphate</text>
        <dbReference type="Rhea" id="RHEA:77119"/>
        <dbReference type="ChEBI" id="CHEBI:15377"/>
        <dbReference type="ChEBI" id="CHEBI:43474"/>
        <dbReference type="ChEBI" id="CHEBI:195535"/>
        <dbReference type="ChEBI" id="CHEBI:195537"/>
        <dbReference type="EC" id="3.1.3.62"/>
    </reaction>
    <physiologicalReaction direction="left-to-right" evidence="12">
        <dbReference type="Rhea" id="RHEA:77120"/>
    </physiologicalReaction>
</comment>
<organism evidence="18 19">
    <name type="scientific">Frieseomelitta varia</name>
    <dbReference type="NCBI Taxonomy" id="561572"/>
    <lineage>
        <taxon>Eukaryota</taxon>
        <taxon>Metazoa</taxon>
        <taxon>Ecdysozoa</taxon>
        <taxon>Arthropoda</taxon>
        <taxon>Hexapoda</taxon>
        <taxon>Insecta</taxon>
        <taxon>Pterygota</taxon>
        <taxon>Neoptera</taxon>
        <taxon>Endopterygota</taxon>
        <taxon>Hymenoptera</taxon>
        <taxon>Apocrita</taxon>
        <taxon>Aculeata</taxon>
        <taxon>Apoidea</taxon>
        <taxon>Anthophila</taxon>
        <taxon>Apidae</taxon>
        <taxon>Frieseomelitta</taxon>
    </lineage>
</organism>
<keyword evidence="8" id="KW-0378">Hydrolase</keyword>
<dbReference type="PANTHER" id="PTHR20963">
    <property type="entry name" value="MULTIPLE INOSITOL POLYPHOSPHATE PHOSPHATASE-RELATED"/>
    <property type="match status" value="1"/>
</dbReference>
<reference evidence="18" key="1">
    <citation type="submission" date="2019-11" db="EMBL/GenBank/DDBJ databases">
        <title>The nuclear and mitochondrial genomes of Frieseomelitta varia - a highly eusocial stingless bee (Meliponini) with a permanently sterile worker caste.</title>
        <authorList>
            <person name="Freitas F.C.P."/>
            <person name="Lourenco A.P."/>
            <person name="Nunes F.M.F."/>
            <person name="Paschoal A.R."/>
            <person name="Abreu F.C.P."/>
            <person name="Barbin F.O."/>
            <person name="Bataglia L."/>
            <person name="Cardoso-Junior C.A.M."/>
            <person name="Cervoni M.S."/>
            <person name="Silva S.R."/>
            <person name="Dalarmi F."/>
            <person name="Del Lama M.A."/>
            <person name="Depintor T.S."/>
            <person name="Ferreira K.M."/>
            <person name="Goria P.S."/>
            <person name="Jaskot M.C."/>
            <person name="Lago D.C."/>
            <person name="Luna-Lucena D."/>
            <person name="Moda L.M."/>
            <person name="Nascimento L."/>
            <person name="Pedrino M."/>
            <person name="Rabico F.O."/>
            <person name="Sanches F.C."/>
            <person name="Santos D.E."/>
            <person name="Santos C.G."/>
            <person name="Vieira J."/>
            <person name="Lopes T.F."/>
            <person name="Barchuk A.R."/>
            <person name="Hartfelder K."/>
            <person name="Simoes Z.L.P."/>
            <person name="Bitondi M.M.G."/>
            <person name="Pinheiro D.G."/>
        </authorList>
    </citation>
    <scope>NUCLEOTIDE SEQUENCE</scope>
    <source>
        <strain evidence="18">USP_RPSP 00005682</strain>
        <tissue evidence="18">Whole individual</tissue>
    </source>
</reference>